<name>A0A919YVP0_9BACL</name>
<dbReference type="EMBL" id="BOSE01000007">
    <property type="protein sequence ID" value="GIP18101.1"/>
    <property type="molecule type" value="Genomic_DNA"/>
</dbReference>
<comment type="caution">
    <text evidence="3">The sequence shown here is derived from an EMBL/GenBank/DDBJ whole genome shotgun (WGS) entry which is preliminary data.</text>
</comment>
<keyword evidence="1" id="KW-0472">Membrane</keyword>
<feature type="signal peptide" evidence="2">
    <location>
        <begin position="1"/>
        <end position="22"/>
    </location>
</feature>
<keyword evidence="4" id="KW-1185">Reference proteome</keyword>
<keyword evidence="2" id="KW-0732">Signal</keyword>
<feature type="transmembrane region" description="Helical" evidence="1">
    <location>
        <begin position="116"/>
        <end position="137"/>
    </location>
</feature>
<accession>A0A919YVP0</accession>
<proteinExistence type="predicted"/>
<reference evidence="3" key="1">
    <citation type="submission" date="2021-03" db="EMBL/GenBank/DDBJ databases">
        <title>Antimicrobial resistance genes in bacteria isolated from Japanese honey, and their potential for conferring macrolide and lincosamide resistance in the American foulbrood pathogen Paenibacillus larvae.</title>
        <authorList>
            <person name="Okamoto M."/>
            <person name="Kumagai M."/>
            <person name="Kanamori H."/>
            <person name="Takamatsu D."/>
        </authorList>
    </citation>
    <scope>NUCLEOTIDE SEQUENCE</scope>
    <source>
        <strain evidence="3">J40TS1</strain>
    </source>
</reference>
<sequence length="350" mass="39195">MKKSILIVLILFFLAPSAFVWADWASRFVVYAGDMYEVTDETVSPDDIENEIGKVTRYSDKEGTYAGNFSNTFPKGTAYYSIINLDVQEAIAILTSDGTYIKAVNKGHYNNDFVEIRSWLILILAGGFVIFVISLAAMKKRITLTTIIVLILALMLVAVLVGIKNLNIGQIDLLNKLQTSIFKRVDVDKLYEETPFIFEAGKELKMHHPLPSEDDETNIDELYASTPFIEQAREGDGGIIKNRNAAVFPYSFQINLYSQQYSSDLQIMAKDRIRVAALGEYESALDKTESFFDITLLVDDVSYGTYRYKTGSWGFSDWASIPAGKLKLVITHPNAEENSEIVGFGAIMVD</sequence>
<keyword evidence="1" id="KW-0812">Transmembrane</keyword>
<feature type="chain" id="PRO_5038424396" evidence="2">
    <location>
        <begin position="23"/>
        <end position="350"/>
    </location>
</feature>
<dbReference type="RefSeq" id="WP_213518108.1">
    <property type="nucleotide sequence ID" value="NZ_BOSE01000007.1"/>
</dbReference>
<dbReference type="AlphaFoldDB" id="A0A919YVP0"/>
<evidence type="ECO:0000256" key="2">
    <source>
        <dbReference type="SAM" id="SignalP"/>
    </source>
</evidence>
<evidence type="ECO:0000256" key="1">
    <source>
        <dbReference type="SAM" id="Phobius"/>
    </source>
</evidence>
<protein>
    <submittedName>
        <fullName evidence="3">Uncharacterized protein</fullName>
    </submittedName>
</protein>
<feature type="transmembrane region" description="Helical" evidence="1">
    <location>
        <begin position="144"/>
        <end position="163"/>
    </location>
</feature>
<keyword evidence="1" id="KW-1133">Transmembrane helix</keyword>
<dbReference type="Proteomes" id="UP000683139">
    <property type="component" value="Unassembled WGS sequence"/>
</dbReference>
<evidence type="ECO:0000313" key="3">
    <source>
        <dbReference type="EMBL" id="GIP18101.1"/>
    </source>
</evidence>
<gene>
    <name evidence="3" type="ORF">J40TS1_37430</name>
</gene>
<evidence type="ECO:0000313" key="4">
    <source>
        <dbReference type="Proteomes" id="UP000683139"/>
    </source>
</evidence>
<organism evidence="3 4">
    <name type="scientific">Paenibacillus montaniterrae</name>
    <dbReference type="NCBI Taxonomy" id="429341"/>
    <lineage>
        <taxon>Bacteria</taxon>
        <taxon>Bacillati</taxon>
        <taxon>Bacillota</taxon>
        <taxon>Bacilli</taxon>
        <taxon>Bacillales</taxon>
        <taxon>Paenibacillaceae</taxon>
        <taxon>Paenibacillus</taxon>
    </lineage>
</organism>